<comment type="caution">
    <text evidence="2">The sequence shown here is derived from an EMBL/GenBank/DDBJ whole genome shotgun (WGS) entry which is preliminary data.</text>
</comment>
<dbReference type="AlphaFoldDB" id="A0A918U2Y7"/>
<reference evidence="2" key="2">
    <citation type="submission" date="2020-09" db="EMBL/GenBank/DDBJ databases">
        <authorList>
            <person name="Sun Q."/>
            <person name="Ohkuma M."/>
        </authorList>
    </citation>
    <scope>NUCLEOTIDE SEQUENCE</scope>
    <source>
        <strain evidence="2">JCM 4790</strain>
    </source>
</reference>
<evidence type="ECO:0000256" key="1">
    <source>
        <dbReference type="SAM" id="MobiDB-lite"/>
    </source>
</evidence>
<gene>
    <name evidence="2" type="ORF">GCM10010358_45140</name>
</gene>
<feature type="region of interest" description="Disordered" evidence="1">
    <location>
        <begin position="1"/>
        <end position="60"/>
    </location>
</feature>
<dbReference type="EMBL" id="BMVU01000023">
    <property type="protein sequence ID" value="GGX85994.1"/>
    <property type="molecule type" value="Genomic_DNA"/>
</dbReference>
<protein>
    <submittedName>
        <fullName evidence="2">Uncharacterized protein</fullName>
    </submittedName>
</protein>
<accession>A0A918U2Y7</accession>
<sequence length="76" mass="7816">MSVSGARRGPSNGTVSSSGSRQLSPSRMPNEAVCTGVRTQRGAGAGVPVPSVPGRDTEPFRLCDLGASVTRSTRTR</sequence>
<dbReference type="Proteomes" id="UP000619244">
    <property type="component" value="Unassembled WGS sequence"/>
</dbReference>
<evidence type="ECO:0000313" key="2">
    <source>
        <dbReference type="EMBL" id="GGX85994.1"/>
    </source>
</evidence>
<feature type="compositionally biased region" description="Low complexity" evidence="1">
    <location>
        <begin position="16"/>
        <end position="26"/>
    </location>
</feature>
<proteinExistence type="predicted"/>
<evidence type="ECO:0000313" key="3">
    <source>
        <dbReference type="Proteomes" id="UP000619244"/>
    </source>
</evidence>
<keyword evidence="3" id="KW-1185">Reference proteome</keyword>
<organism evidence="2 3">
    <name type="scientific">Streptomyces minutiscleroticus</name>
    <dbReference type="NCBI Taxonomy" id="68238"/>
    <lineage>
        <taxon>Bacteria</taxon>
        <taxon>Bacillati</taxon>
        <taxon>Actinomycetota</taxon>
        <taxon>Actinomycetes</taxon>
        <taxon>Kitasatosporales</taxon>
        <taxon>Streptomycetaceae</taxon>
        <taxon>Streptomyces</taxon>
    </lineage>
</organism>
<reference evidence="2" key="1">
    <citation type="journal article" date="2014" name="Int. J. Syst. Evol. Microbiol.">
        <title>Complete genome sequence of Corynebacterium casei LMG S-19264T (=DSM 44701T), isolated from a smear-ripened cheese.</title>
        <authorList>
            <consortium name="US DOE Joint Genome Institute (JGI-PGF)"/>
            <person name="Walter F."/>
            <person name="Albersmeier A."/>
            <person name="Kalinowski J."/>
            <person name="Ruckert C."/>
        </authorList>
    </citation>
    <scope>NUCLEOTIDE SEQUENCE</scope>
    <source>
        <strain evidence="2">JCM 4790</strain>
    </source>
</reference>
<name>A0A918U2Y7_9ACTN</name>